<dbReference type="Proteomes" id="UP000283975">
    <property type="component" value="Unassembled WGS sequence"/>
</dbReference>
<proteinExistence type="predicted"/>
<evidence type="ECO:0000313" key="1">
    <source>
        <dbReference type="EMBL" id="RHC53077.1"/>
    </source>
</evidence>
<dbReference type="AlphaFoldDB" id="A0A414AR32"/>
<comment type="caution">
    <text evidence="1">The sequence shown here is derived from an EMBL/GenBank/DDBJ whole genome shotgun (WGS) entry which is preliminary data.</text>
</comment>
<name>A0A414AR32_9FIRM</name>
<accession>A0A414AR32</accession>
<reference evidence="1 2" key="1">
    <citation type="submission" date="2018-08" db="EMBL/GenBank/DDBJ databases">
        <title>A genome reference for cultivated species of the human gut microbiota.</title>
        <authorList>
            <person name="Zou Y."/>
            <person name="Xue W."/>
            <person name="Luo G."/>
        </authorList>
    </citation>
    <scope>NUCLEOTIDE SEQUENCE [LARGE SCALE GENOMIC DNA]</scope>
    <source>
        <strain evidence="1 2">AM35-14</strain>
    </source>
</reference>
<protein>
    <submittedName>
        <fullName evidence="1">Uncharacterized protein</fullName>
    </submittedName>
</protein>
<dbReference type="EMBL" id="QSHZ01000028">
    <property type="protein sequence ID" value="RHC53077.1"/>
    <property type="molecule type" value="Genomic_DNA"/>
</dbReference>
<sequence length="120" mass="13628">MGWVFLDPDSEYMKIIQPVQEQKRILGAENFVADYAGVAEGRRKSRVLADYILDVMGETRIDRASNAFVMNYGVLNGYAGAMLQPAYARRFKGYGEDSLERIACAFKLENCVKMRGIWKC</sequence>
<organism evidence="1 2">
    <name type="scientific">Enterocloster bolteae</name>
    <dbReference type="NCBI Taxonomy" id="208479"/>
    <lineage>
        <taxon>Bacteria</taxon>
        <taxon>Bacillati</taxon>
        <taxon>Bacillota</taxon>
        <taxon>Clostridia</taxon>
        <taxon>Lachnospirales</taxon>
        <taxon>Lachnospiraceae</taxon>
        <taxon>Enterocloster</taxon>
    </lineage>
</organism>
<evidence type="ECO:0000313" key="2">
    <source>
        <dbReference type="Proteomes" id="UP000283975"/>
    </source>
</evidence>
<gene>
    <name evidence="1" type="ORF">DW839_22370</name>
</gene>